<dbReference type="OrthoDB" id="301434at2759"/>
<name>A0A8J6DU48_GALPY</name>
<keyword evidence="4" id="KW-1185">Reference proteome</keyword>
<dbReference type="EMBL" id="JAGFMF010011501">
    <property type="protein sequence ID" value="KAG8520851.1"/>
    <property type="molecule type" value="Genomic_DNA"/>
</dbReference>
<organism evidence="3 4">
    <name type="scientific">Galemys pyrenaicus</name>
    <name type="common">Iberian desman</name>
    <name type="synonym">Pyrenean desman</name>
    <dbReference type="NCBI Taxonomy" id="202257"/>
    <lineage>
        <taxon>Eukaryota</taxon>
        <taxon>Metazoa</taxon>
        <taxon>Chordata</taxon>
        <taxon>Craniata</taxon>
        <taxon>Vertebrata</taxon>
        <taxon>Euteleostomi</taxon>
        <taxon>Mammalia</taxon>
        <taxon>Eutheria</taxon>
        <taxon>Laurasiatheria</taxon>
        <taxon>Eulipotyphla</taxon>
        <taxon>Talpidae</taxon>
        <taxon>Galemys</taxon>
    </lineage>
</organism>
<dbReference type="Proteomes" id="UP000700334">
    <property type="component" value="Unassembled WGS sequence"/>
</dbReference>
<feature type="transmembrane region" description="Helical" evidence="1">
    <location>
        <begin position="82"/>
        <end position="102"/>
    </location>
</feature>
<keyword evidence="1" id="KW-0472">Membrane</keyword>
<dbReference type="PANTHER" id="PTHR14969:SF14">
    <property type="entry name" value="SPHINGOSINE-1-PHOSPHATE PHOSPHATASE 2"/>
    <property type="match status" value="1"/>
</dbReference>
<keyword evidence="1" id="KW-0812">Transmembrane</keyword>
<evidence type="ECO:0000259" key="2">
    <source>
        <dbReference type="Pfam" id="PF01569"/>
    </source>
</evidence>
<dbReference type="Gene3D" id="1.20.144.10">
    <property type="entry name" value="Phosphatidic acid phosphatase type 2/haloperoxidase"/>
    <property type="match status" value="1"/>
</dbReference>
<evidence type="ECO:0000256" key="1">
    <source>
        <dbReference type="SAM" id="Phobius"/>
    </source>
</evidence>
<dbReference type="GO" id="GO:0006670">
    <property type="term" value="P:sphingosine metabolic process"/>
    <property type="evidence" value="ECO:0007669"/>
    <property type="project" value="TreeGrafter"/>
</dbReference>
<dbReference type="InterPro" id="IPR036938">
    <property type="entry name" value="PAP2/HPO_sf"/>
</dbReference>
<gene>
    <name evidence="3" type="ORF">J0S82_013971</name>
</gene>
<sequence length="165" mass="18512">MFRYVAVNHATRFSVLYFVSKQPLVMYVGQVAKDILKWPRPFTPPVVKLEKRVMAEFGMPSTHAMAATAISFTLLISTMDRYQYPFALGLLLAVVFSALVCLSRIYTGMHTVLVSLRVGACRVGVVVACRRLTCSCGAIRRCHRSPIQPVNEVINNRIETFKICP</sequence>
<evidence type="ECO:0000313" key="4">
    <source>
        <dbReference type="Proteomes" id="UP000700334"/>
    </source>
</evidence>
<dbReference type="GO" id="GO:0005789">
    <property type="term" value="C:endoplasmic reticulum membrane"/>
    <property type="evidence" value="ECO:0007669"/>
    <property type="project" value="TreeGrafter"/>
</dbReference>
<dbReference type="Pfam" id="PF01569">
    <property type="entry name" value="PAP2"/>
    <property type="match status" value="1"/>
</dbReference>
<evidence type="ECO:0000313" key="3">
    <source>
        <dbReference type="EMBL" id="KAG8520851.1"/>
    </source>
</evidence>
<dbReference type="GO" id="GO:0042392">
    <property type="term" value="F:sphingosine-1-phosphate phosphatase activity"/>
    <property type="evidence" value="ECO:0007669"/>
    <property type="project" value="TreeGrafter"/>
</dbReference>
<protein>
    <submittedName>
        <fullName evidence="3">Sphingosine-1-phosphate phosphatase 2</fullName>
    </submittedName>
</protein>
<accession>A0A8J6DU48</accession>
<reference evidence="3" key="1">
    <citation type="journal article" date="2021" name="Evol. Appl.">
        <title>The genome of the Pyrenean desman and the effects of bottlenecks and inbreeding on the genomic landscape of an endangered species.</title>
        <authorList>
            <person name="Escoda L."/>
            <person name="Castresana J."/>
        </authorList>
    </citation>
    <scope>NUCLEOTIDE SEQUENCE</scope>
    <source>
        <strain evidence="3">IBE-C5619</strain>
    </source>
</reference>
<feature type="domain" description="Phosphatidic acid phosphatase type 2/haloperoxidase" evidence="2">
    <location>
        <begin position="24"/>
        <end position="121"/>
    </location>
</feature>
<comment type="caution">
    <text evidence="3">The sequence shown here is derived from an EMBL/GenBank/DDBJ whole genome shotgun (WGS) entry which is preliminary data.</text>
</comment>
<keyword evidence="1" id="KW-1133">Transmembrane helix</keyword>
<dbReference type="AlphaFoldDB" id="A0A8J6DU48"/>
<dbReference type="InterPro" id="IPR000326">
    <property type="entry name" value="PAP2/HPO"/>
</dbReference>
<dbReference type="SUPFAM" id="SSF48317">
    <property type="entry name" value="Acid phosphatase/Vanadium-dependent haloperoxidase"/>
    <property type="match status" value="1"/>
</dbReference>
<feature type="transmembrane region" description="Helical" evidence="1">
    <location>
        <begin position="57"/>
        <end position="76"/>
    </location>
</feature>
<dbReference type="PANTHER" id="PTHR14969">
    <property type="entry name" value="SPHINGOSINE-1-PHOSPHATE PHOSPHOHYDROLASE"/>
    <property type="match status" value="1"/>
</dbReference>
<proteinExistence type="predicted"/>